<protein>
    <submittedName>
        <fullName evidence="1">AlpA family transcriptional regulator</fullName>
    </submittedName>
</protein>
<evidence type="ECO:0000313" key="1">
    <source>
        <dbReference type="EMBL" id="RKR76953.1"/>
    </source>
</evidence>
<dbReference type="PANTHER" id="PTHR36154">
    <property type="entry name" value="DNA-BINDING TRANSCRIPTIONAL ACTIVATOR ALPA"/>
    <property type="match status" value="1"/>
</dbReference>
<dbReference type="RefSeq" id="WP_121121226.1">
    <property type="nucleotide sequence ID" value="NZ_CP016604.1"/>
</dbReference>
<gene>
    <name evidence="1" type="ORF">DES31_0264</name>
</gene>
<dbReference type="EMBL" id="RBJC01000004">
    <property type="protein sequence ID" value="RKR76953.1"/>
    <property type="molecule type" value="Genomic_DNA"/>
</dbReference>
<name>A0A420XIA2_9PAST</name>
<comment type="caution">
    <text evidence="1">The sequence shown here is derived from an EMBL/GenBank/DDBJ whole genome shotgun (WGS) entry which is preliminary data.</text>
</comment>
<organism evidence="1 2">
    <name type="scientific">Otariodibacter oris</name>
    <dbReference type="NCBI Taxonomy" id="1032623"/>
    <lineage>
        <taxon>Bacteria</taxon>
        <taxon>Pseudomonadati</taxon>
        <taxon>Pseudomonadota</taxon>
        <taxon>Gammaproteobacteria</taxon>
        <taxon>Pasteurellales</taxon>
        <taxon>Pasteurellaceae</taxon>
        <taxon>Otariodibacter</taxon>
    </lineage>
</organism>
<dbReference type="Gene3D" id="1.10.238.160">
    <property type="match status" value="1"/>
</dbReference>
<dbReference type="SUPFAM" id="SSF46955">
    <property type="entry name" value="Putative DNA-binding domain"/>
    <property type="match status" value="1"/>
</dbReference>
<sequence length="67" mass="7657">MKQPMQPTDRFIRKSEVSKLTGLSSTSIWRLSKAGDFPKSIKIGENAVRYSLNEILSWIETKKSERG</sequence>
<reference evidence="1 2" key="1">
    <citation type="submission" date="2018-10" db="EMBL/GenBank/DDBJ databases">
        <title>Genomic Encyclopedia of Type Strains, Phase IV (KMG-IV): sequencing the most valuable type-strain genomes for metagenomic binning, comparative biology and taxonomic classification.</title>
        <authorList>
            <person name="Goeker M."/>
        </authorList>
    </citation>
    <scope>NUCLEOTIDE SEQUENCE [LARGE SCALE GENOMIC DNA]</scope>
    <source>
        <strain evidence="1 2">DSM 23800</strain>
    </source>
</reference>
<dbReference type="OrthoDB" id="8455288at2"/>
<dbReference type="InterPro" id="IPR052931">
    <property type="entry name" value="Prophage_regulatory_activator"/>
</dbReference>
<dbReference type="Pfam" id="PF05930">
    <property type="entry name" value="Phage_AlpA"/>
    <property type="match status" value="1"/>
</dbReference>
<accession>A0A420XIA2</accession>
<keyword evidence="2" id="KW-1185">Reference proteome</keyword>
<dbReference type="PANTHER" id="PTHR36154:SF1">
    <property type="entry name" value="DNA-BINDING TRANSCRIPTIONAL ACTIVATOR ALPA"/>
    <property type="match status" value="1"/>
</dbReference>
<dbReference type="InterPro" id="IPR009061">
    <property type="entry name" value="DNA-bd_dom_put_sf"/>
</dbReference>
<dbReference type="InterPro" id="IPR010260">
    <property type="entry name" value="AlpA"/>
</dbReference>
<dbReference type="Proteomes" id="UP000280099">
    <property type="component" value="Unassembled WGS sequence"/>
</dbReference>
<evidence type="ECO:0000313" key="2">
    <source>
        <dbReference type="Proteomes" id="UP000280099"/>
    </source>
</evidence>
<dbReference type="AlphaFoldDB" id="A0A420XIA2"/>
<proteinExistence type="predicted"/>